<dbReference type="InterPro" id="IPR001466">
    <property type="entry name" value="Beta-lactam-related"/>
</dbReference>
<feature type="chain" id="PRO_5015717412" description="Beta-lactamase-related domain-containing protein" evidence="1">
    <location>
        <begin position="22"/>
        <end position="338"/>
    </location>
</feature>
<dbReference type="Gene3D" id="3.40.710.10">
    <property type="entry name" value="DD-peptidase/beta-lactamase superfamily"/>
    <property type="match status" value="1"/>
</dbReference>
<dbReference type="PANTHER" id="PTHR46825">
    <property type="entry name" value="D-ALANYL-D-ALANINE-CARBOXYPEPTIDASE/ENDOPEPTIDASE AMPH"/>
    <property type="match status" value="1"/>
</dbReference>
<keyword evidence="1" id="KW-0732">Signal</keyword>
<dbReference type="AlphaFoldDB" id="A0A2T7UR34"/>
<feature type="domain" description="Beta-lactamase-related" evidence="2">
    <location>
        <begin position="70"/>
        <end position="214"/>
    </location>
</feature>
<dbReference type="EMBL" id="QDDR01000006">
    <property type="protein sequence ID" value="PVE47122.1"/>
    <property type="molecule type" value="Genomic_DNA"/>
</dbReference>
<dbReference type="Pfam" id="PF00144">
    <property type="entry name" value="Beta-lactamase"/>
    <property type="match status" value="1"/>
</dbReference>
<protein>
    <recommendedName>
        <fullName evidence="2">Beta-lactamase-related domain-containing protein</fullName>
    </recommendedName>
</protein>
<dbReference type="PANTHER" id="PTHR46825:SF9">
    <property type="entry name" value="BETA-LACTAMASE-RELATED DOMAIN-CONTAINING PROTEIN"/>
    <property type="match status" value="1"/>
</dbReference>
<dbReference type="OrthoDB" id="5377981at2"/>
<dbReference type="InterPro" id="IPR012338">
    <property type="entry name" value="Beta-lactam/transpept-like"/>
</dbReference>
<gene>
    <name evidence="3" type="ORF">DDE23_12805</name>
</gene>
<sequence>MSARTIALVAALTLAAPLLIAAQQTVAQQTGAQQAAVQQTASPQAQTPQAQTPQERAERMATAFLAWAEAAGVEGAEIAVARNGDRVLSRAAEGVPGAPRVLGSLGKSVTAQCVAGLVEARRLRWDTTLGQVLGWTGPGAEITVAGLITQSAGLRDDRTQQAMPLWFDGQGNWHAVARWGVVPGEPGFRYNNENYAILGSVIEAVTGQTYAVACDGVLPQARLAPPVEPFAPMGGWQASLGDYAVFQSLLWGNRPPEGPVADLGGDVVYGLGMYGRPRGDAWIWWHLGAICMPGRLEATAYSLVMLDGWTVAVAMDGCPDYDQLSTLDRTLWEAFANE</sequence>
<name>A0A2T7UR34_9RHOB</name>
<dbReference type="Proteomes" id="UP000244810">
    <property type="component" value="Unassembled WGS sequence"/>
</dbReference>
<evidence type="ECO:0000259" key="2">
    <source>
        <dbReference type="Pfam" id="PF00144"/>
    </source>
</evidence>
<feature type="signal peptide" evidence="1">
    <location>
        <begin position="1"/>
        <end position="21"/>
    </location>
</feature>
<proteinExistence type="predicted"/>
<dbReference type="SUPFAM" id="SSF56601">
    <property type="entry name" value="beta-lactamase/transpeptidase-like"/>
    <property type="match status" value="1"/>
</dbReference>
<dbReference type="InterPro" id="IPR050491">
    <property type="entry name" value="AmpC-like"/>
</dbReference>
<organism evidence="3 4">
    <name type="scientific">Pararhodobacter aggregans</name>
    <dbReference type="NCBI Taxonomy" id="404875"/>
    <lineage>
        <taxon>Bacteria</taxon>
        <taxon>Pseudomonadati</taxon>
        <taxon>Pseudomonadota</taxon>
        <taxon>Alphaproteobacteria</taxon>
        <taxon>Rhodobacterales</taxon>
        <taxon>Paracoccaceae</taxon>
        <taxon>Pararhodobacter</taxon>
    </lineage>
</organism>
<keyword evidence="4" id="KW-1185">Reference proteome</keyword>
<evidence type="ECO:0000256" key="1">
    <source>
        <dbReference type="SAM" id="SignalP"/>
    </source>
</evidence>
<dbReference type="RefSeq" id="WP_107752134.1">
    <property type="nucleotide sequence ID" value="NZ_QBKF01000006.1"/>
</dbReference>
<evidence type="ECO:0000313" key="3">
    <source>
        <dbReference type="EMBL" id="PVE47122.1"/>
    </source>
</evidence>
<accession>A0A2T7UR34</accession>
<evidence type="ECO:0000313" key="4">
    <source>
        <dbReference type="Proteomes" id="UP000244810"/>
    </source>
</evidence>
<comment type="caution">
    <text evidence="3">The sequence shown here is derived from an EMBL/GenBank/DDBJ whole genome shotgun (WGS) entry which is preliminary data.</text>
</comment>
<reference evidence="3 4" key="1">
    <citation type="journal article" date="2011" name="Syst. Appl. Microbiol.">
        <title>Defluviimonas denitrificans gen. nov., sp. nov., and Pararhodobacter aggregans gen. nov., sp. nov., non-phototrophic Rhodobacteraceae from the biofilter of a marine aquaculture.</title>
        <authorList>
            <person name="Foesel B.U."/>
            <person name="Drake H.L."/>
            <person name="Schramm A."/>
        </authorList>
    </citation>
    <scope>NUCLEOTIDE SEQUENCE [LARGE SCALE GENOMIC DNA]</scope>
    <source>
        <strain evidence="3 4">D1-19</strain>
    </source>
</reference>